<proteinExistence type="predicted"/>
<accession>A0A6P1W498</accession>
<dbReference type="KEGG" id="senf:GJR95_29170"/>
<protein>
    <recommendedName>
        <fullName evidence="3">TIGR02646 family protein</fullName>
    </recommendedName>
</protein>
<evidence type="ECO:0000313" key="2">
    <source>
        <dbReference type="Proteomes" id="UP000464577"/>
    </source>
</evidence>
<dbReference type="RefSeq" id="WP_162389232.1">
    <property type="nucleotide sequence ID" value="NZ_CP045997.1"/>
</dbReference>
<reference evidence="1 2" key="1">
    <citation type="submission" date="2019-11" db="EMBL/GenBank/DDBJ databases">
        <title>Spirosoma endbachense sp. nov., isolated from a natural salt meadow.</title>
        <authorList>
            <person name="Rojas J."/>
            <person name="Ambika Manirajan B."/>
            <person name="Ratering S."/>
            <person name="Suarez C."/>
            <person name="Geissler-Plaum R."/>
            <person name="Schnell S."/>
        </authorList>
    </citation>
    <scope>NUCLEOTIDE SEQUENCE [LARGE SCALE GENOMIC DNA]</scope>
    <source>
        <strain evidence="1 2">I-24</strain>
    </source>
</reference>
<keyword evidence="2" id="KW-1185">Reference proteome</keyword>
<dbReference type="Proteomes" id="UP000464577">
    <property type="component" value="Chromosome"/>
</dbReference>
<evidence type="ECO:0000313" key="1">
    <source>
        <dbReference type="EMBL" id="QHV98827.1"/>
    </source>
</evidence>
<organism evidence="1 2">
    <name type="scientific">Spirosoma endbachense</name>
    <dbReference type="NCBI Taxonomy" id="2666025"/>
    <lineage>
        <taxon>Bacteria</taxon>
        <taxon>Pseudomonadati</taxon>
        <taxon>Bacteroidota</taxon>
        <taxon>Cytophagia</taxon>
        <taxon>Cytophagales</taxon>
        <taxon>Cytophagaceae</taxon>
        <taxon>Spirosoma</taxon>
    </lineage>
</organism>
<sequence>MIQVAKSDTIPAVLIDKGIPEKTENCRLYDASPNDYNSGASTFTILSSIYGHESVKQKLIDDQHGKCCFCEADFTANGYGDVEHFRPKAGFTKTRSGKLIRPGYYWLAYEWTNLFFSCQICNQRFKKNYFPLEDEANRAQNHTFDYKSESSTLLHPSVDNPENHITFNRHVPVGQSNRGKLSIAGFGIDRSELNRIREAYLQNVRNNIFLAGFDPVVMTANERLLLSQQSGQPWEVIESLIQIAKLFKAKAAKDTQPFAAMVRANFPDLI</sequence>
<evidence type="ECO:0008006" key="3">
    <source>
        <dbReference type="Google" id="ProtNLM"/>
    </source>
</evidence>
<dbReference type="Gene3D" id="1.10.30.50">
    <property type="match status" value="1"/>
</dbReference>
<dbReference type="AlphaFoldDB" id="A0A6P1W498"/>
<gene>
    <name evidence="1" type="ORF">GJR95_29170</name>
</gene>
<dbReference type="EMBL" id="CP045997">
    <property type="protein sequence ID" value="QHV98827.1"/>
    <property type="molecule type" value="Genomic_DNA"/>
</dbReference>
<name>A0A6P1W498_9BACT</name>